<reference evidence="4 5" key="1">
    <citation type="submission" date="2020-04" db="EMBL/GenBank/DDBJ databases">
        <authorList>
            <person name="De Canck E."/>
        </authorList>
    </citation>
    <scope>NUCLEOTIDE SEQUENCE [LARGE SCALE GENOMIC DNA]</scope>
    <source>
        <strain evidence="4 5">LMG 28688</strain>
    </source>
</reference>
<dbReference type="Proteomes" id="UP000494119">
    <property type="component" value="Unassembled WGS sequence"/>
</dbReference>
<organism evidence="4 5">
    <name type="scientific">Paraburkholderia caffeinitolerans</name>
    <dbReference type="NCBI Taxonomy" id="1723730"/>
    <lineage>
        <taxon>Bacteria</taxon>
        <taxon>Pseudomonadati</taxon>
        <taxon>Pseudomonadota</taxon>
        <taxon>Betaproteobacteria</taxon>
        <taxon>Burkholderiales</taxon>
        <taxon>Burkholderiaceae</taxon>
        <taxon>Paraburkholderia</taxon>
    </lineage>
</organism>
<dbReference type="InterPro" id="IPR037049">
    <property type="entry name" value="DUF1214_C_sf"/>
</dbReference>
<dbReference type="InterPro" id="IPR010679">
    <property type="entry name" value="DUF1254"/>
</dbReference>
<dbReference type="InterPro" id="IPR037050">
    <property type="entry name" value="DUF1254_sf"/>
</dbReference>
<evidence type="ECO:0000256" key="1">
    <source>
        <dbReference type="SAM" id="SignalP"/>
    </source>
</evidence>
<dbReference type="EMBL" id="CADIKL010000067">
    <property type="protein sequence ID" value="CAB3809449.1"/>
    <property type="molecule type" value="Genomic_DNA"/>
</dbReference>
<gene>
    <name evidence="4" type="ORF">LMG28688_06995</name>
</gene>
<keyword evidence="5" id="KW-1185">Reference proteome</keyword>
<evidence type="ECO:0000259" key="2">
    <source>
        <dbReference type="Pfam" id="PF06742"/>
    </source>
</evidence>
<accession>A0A6J5GYQ9</accession>
<dbReference type="Gene3D" id="2.60.120.600">
    <property type="entry name" value="Domain of unknown function DUF1214, C-terminal domain"/>
    <property type="match status" value="1"/>
</dbReference>
<dbReference type="Pfam" id="PF06863">
    <property type="entry name" value="DUF1254"/>
    <property type="match status" value="1"/>
</dbReference>
<feature type="domain" description="DUF1214" evidence="2">
    <location>
        <begin position="249"/>
        <end position="333"/>
    </location>
</feature>
<evidence type="ECO:0000313" key="4">
    <source>
        <dbReference type="EMBL" id="CAB3809449.1"/>
    </source>
</evidence>
<evidence type="ECO:0008006" key="6">
    <source>
        <dbReference type="Google" id="ProtNLM"/>
    </source>
</evidence>
<dbReference type="SUPFAM" id="SSF160935">
    <property type="entry name" value="VPA0735-like"/>
    <property type="match status" value="1"/>
</dbReference>
<name>A0A6J5GYQ9_9BURK</name>
<dbReference type="InterPro" id="IPR010621">
    <property type="entry name" value="DUF1214"/>
</dbReference>
<feature type="domain" description="DUF1254" evidence="3">
    <location>
        <begin position="63"/>
        <end position="111"/>
    </location>
</feature>
<sequence length="354" mass="38336">MKSKVRLLRHFRLAFAVAVAMVGLPAVAQTAAGSGGIPVTVDNFARAETDMYFSALANHGGFGKLLHYRALMPVERQAVIRPNRDTLYSAGVFDLDAGAVTITLPDAGKRLRSIVAINEDENVPLVAYGNGPYTFTRKAVGTRYLLIGIRTLADVRDPADMQAAHALQDGIKWHQAAQGSFKVPDWDRASQQRLHDALLTLGASLGDLNGAFGMPGTISPVRHLIGAAMAWGGNPEKDAVYLNVVPSRNDGNTVYRLKVANVPVKGFWSISVYNEKGFFEPNAQGSYTVSSLLAKKDADGAVTVQFGGCDGSVPNCLVTPPNWNYMVRLYWPNAEILSGRWKFPEAHEVVQPAQ</sequence>
<evidence type="ECO:0000313" key="5">
    <source>
        <dbReference type="Proteomes" id="UP000494119"/>
    </source>
</evidence>
<dbReference type="PANTHER" id="PTHR36509:SF2">
    <property type="entry name" value="BLL3101 PROTEIN"/>
    <property type="match status" value="1"/>
</dbReference>
<proteinExistence type="predicted"/>
<dbReference type="Gene3D" id="2.60.40.1610">
    <property type="entry name" value="Domain of unknown function DUF1254"/>
    <property type="match status" value="1"/>
</dbReference>
<evidence type="ECO:0000259" key="3">
    <source>
        <dbReference type="Pfam" id="PF06863"/>
    </source>
</evidence>
<feature type="chain" id="PRO_5026667341" description="Carboxylesterase" evidence="1">
    <location>
        <begin position="29"/>
        <end position="354"/>
    </location>
</feature>
<keyword evidence="1" id="KW-0732">Signal</keyword>
<feature type="signal peptide" evidence="1">
    <location>
        <begin position="1"/>
        <end position="28"/>
    </location>
</feature>
<dbReference type="RefSeq" id="WP_175198397.1">
    <property type="nucleotide sequence ID" value="NZ_CADIKL010000067.1"/>
</dbReference>
<protein>
    <recommendedName>
        <fullName evidence="6">Carboxylesterase</fullName>
    </recommendedName>
</protein>
<dbReference type="AlphaFoldDB" id="A0A6J5GYQ9"/>
<dbReference type="Pfam" id="PF06742">
    <property type="entry name" value="DUF1214"/>
    <property type="match status" value="1"/>
</dbReference>
<dbReference type="PANTHER" id="PTHR36509">
    <property type="entry name" value="BLL3101 PROTEIN"/>
    <property type="match status" value="1"/>
</dbReference>